<name>A0AAW0BWT7_9AGAR</name>
<feature type="region of interest" description="Disordered" evidence="1">
    <location>
        <begin position="146"/>
        <end position="168"/>
    </location>
</feature>
<evidence type="ECO:0000313" key="2">
    <source>
        <dbReference type="EMBL" id="KAK7030591.1"/>
    </source>
</evidence>
<dbReference type="Proteomes" id="UP001362999">
    <property type="component" value="Unassembled WGS sequence"/>
</dbReference>
<evidence type="ECO:0000313" key="3">
    <source>
        <dbReference type="Proteomes" id="UP001362999"/>
    </source>
</evidence>
<comment type="caution">
    <text evidence="2">The sequence shown here is derived from an EMBL/GenBank/DDBJ whole genome shotgun (WGS) entry which is preliminary data.</text>
</comment>
<proteinExistence type="predicted"/>
<organism evidence="2 3">
    <name type="scientific">Favolaschia claudopus</name>
    <dbReference type="NCBI Taxonomy" id="2862362"/>
    <lineage>
        <taxon>Eukaryota</taxon>
        <taxon>Fungi</taxon>
        <taxon>Dikarya</taxon>
        <taxon>Basidiomycota</taxon>
        <taxon>Agaricomycotina</taxon>
        <taxon>Agaricomycetes</taxon>
        <taxon>Agaricomycetidae</taxon>
        <taxon>Agaricales</taxon>
        <taxon>Marasmiineae</taxon>
        <taxon>Mycenaceae</taxon>
        <taxon>Favolaschia</taxon>
    </lineage>
</organism>
<dbReference type="EMBL" id="JAWWNJ010000025">
    <property type="protein sequence ID" value="KAK7030591.1"/>
    <property type="molecule type" value="Genomic_DNA"/>
</dbReference>
<keyword evidence="3" id="KW-1185">Reference proteome</keyword>
<evidence type="ECO:0000256" key="1">
    <source>
        <dbReference type="SAM" id="MobiDB-lite"/>
    </source>
</evidence>
<reference evidence="2 3" key="1">
    <citation type="journal article" date="2024" name="J Genomics">
        <title>Draft genome sequencing and assembly of Favolaschia claudopus CIRM-BRFM 2984 isolated from oak limbs.</title>
        <authorList>
            <person name="Navarro D."/>
            <person name="Drula E."/>
            <person name="Chaduli D."/>
            <person name="Cazenave R."/>
            <person name="Ahrendt S."/>
            <person name="Wang J."/>
            <person name="Lipzen A."/>
            <person name="Daum C."/>
            <person name="Barry K."/>
            <person name="Grigoriev I.V."/>
            <person name="Favel A."/>
            <person name="Rosso M.N."/>
            <person name="Martin F."/>
        </authorList>
    </citation>
    <scope>NUCLEOTIDE SEQUENCE [LARGE SCALE GENOMIC DNA]</scope>
    <source>
        <strain evidence="2 3">CIRM-BRFM 2984</strain>
    </source>
</reference>
<sequence>MASRASGGLRLRTAAARSLLTSEELHQPKPSLIIFTSLRSHTDSFQIPFHPIHGVCKHRHIKTPPSRGSLSPLPRPRSTAFARCWPAFAGSVVEPPLEMQLTKSSPLGDDVSFVAPAGLRFPRSKRLPAQLLRSESSFLDARLPKAARVAKAPPGATEAEAVERRGPR</sequence>
<accession>A0AAW0BWT7</accession>
<protein>
    <submittedName>
        <fullName evidence="2">Uncharacterized protein</fullName>
    </submittedName>
</protein>
<gene>
    <name evidence="2" type="ORF">R3P38DRAFT_3188297</name>
</gene>
<dbReference type="AlphaFoldDB" id="A0AAW0BWT7"/>